<organism evidence="2 3">
    <name type="scientific">Dyadobacter flavalbus</name>
    <dbReference type="NCBI Taxonomy" id="2579942"/>
    <lineage>
        <taxon>Bacteria</taxon>
        <taxon>Pseudomonadati</taxon>
        <taxon>Bacteroidota</taxon>
        <taxon>Cytophagia</taxon>
        <taxon>Cytophagales</taxon>
        <taxon>Spirosomataceae</taxon>
        <taxon>Dyadobacter</taxon>
    </lineage>
</organism>
<evidence type="ECO:0000313" key="2">
    <source>
        <dbReference type="EMBL" id="KAA6439512.1"/>
    </source>
</evidence>
<keyword evidence="3" id="KW-1185">Reference proteome</keyword>
<dbReference type="RefSeq" id="WP_139012760.1">
    <property type="nucleotide sequence ID" value="NZ_VBSN01000038.1"/>
</dbReference>
<reference evidence="2 3" key="1">
    <citation type="submission" date="2019-05" db="EMBL/GenBank/DDBJ databases">
        <authorList>
            <person name="Qu J.-H."/>
        </authorList>
    </citation>
    <scope>NUCLEOTIDE SEQUENCE [LARGE SCALE GENOMIC DNA]</scope>
    <source>
        <strain evidence="2 3">NS28</strain>
    </source>
</reference>
<accession>A0A5M8QZR9</accession>
<gene>
    <name evidence="2" type="ORF">FEM33_12660</name>
</gene>
<dbReference type="CDD" id="cd00038">
    <property type="entry name" value="CAP_ED"/>
    <property type="match status" value="1"/>
</dbReference>
<dbReference type="Pfam" id="PF00027">
    <property type="entry name" value="cNMP_binding"/>
    <property type="match status" value="1"/>
</dbReference>
<dbReference type="OrthoDB" id="792939at2"/>
<dbReference type="InterPro" id="IPR018490">
    <property type="entry name" value="cNMP-bd_dom_sf"/>
</dbReference>
<dbReference type="EMBL" id="VBSN01000038">
    <property type="protein sequence ID" value="KAA6439512.1"/>
    <property type="molecule type" value="Genomic_DNA"/>
</dbReference>
<feature type="domain" description="Cyclic nucleotide-binding" evidence="1">
    <location>
        <begin position="37"/>
        <end position="121"/>
    </location>
</feature>
<dbReference type="Gene3D" id="2.60.120.10">
    <property type="entry name" value="Jelly Rolls"/>
    <property type="match status" value="1"/>
</dbReference>
<evidence type="ECO:0000259" key="1">
    <source>
        <dbReference type="Pfam" id="PF00027"/>
    </source>
</evidence>
<sequence length="194" mass="21866">MQEPLALLKASVNAVSPVSEESWTEFAAIWKPFHAGRKEVISGAGVQENYLYFVTAGVQRIYFLDDSGREATLVFVYAPSFGGIIDSLLLEKPSIYIYETLTPSQFLRASGSELREIMHTYPDVAHMISTGITQTLSGIMERLVEVQCFSSEEKFRKLLKRSPHILQLVPHKYLANYLGMDATNFSKLLNRVKI</sequence>
<comment type="caution">
    <text evidence="2">The sequence shown here is derived from an EMBL/GenBank/DDBJ whole genome shotgun (WGS) entry which is preliminary data.</text>
</comment>
<protein>
    <submittedName>
        <fullName evidence="2">Crp/Fnr family transcriptional regulator</fullName>
    </submittedName>
</protein>
<dbReference type="AlphaFoldDB" id="A0A5M8QZR9"/>
<dbReference type="Proteomes" id="UP000323994">
    <property type="component" value="Unassembled WGS sequence"/>
</dbReference>
<dbReference type="InterPro" id="IPR014710">
    <property type="entry name" value="RmlC-like_jellyroll"/>
</dbReference>
<dbReference type="SUPFAM" id="SSF51206">
    <property type="entry name" value="cAMP-binding domain-like"/>
    <property type="match status" value="1"/>
</dbReference>
<name>A0A5M8QZR9_9BACT</name>
<proteinExistence type="predicted"/>
<dbReference type="InterPro" id="IPR000595">
    <property type="entry name" value="cNMP-bd_dom"/>
</dbReference>
<evidence type="ECO:0000313" key="3">
    <source>
        <dbReference type="Proteomes" id="UP000323994"/>
    </source>
</evidence>